<dbReference type="Proteomes" id="UP001608902">
    <property type="component" value="Unassembled WGS sequence"/>
</dbReference>
<dbReference type="EMBL" id="JBGFUD010004660">
    <property type="protein sequence ID" value="MFH4979809.1"/>
    <property type="molecule type" value="Genomic_DNA"/>
</dbReference>
<protein>
    <recommendedName>
        <fullName evidence="4">HMG box domain-containing protein</fullName>
    </recommendedName>
</protein>
<keyword evidence="1" id="KW-1133">Transmembrane helix</keyword>
<gene>
    <name evidence="2" type="ORF">AB6A40_006518</name>
</gene>
<organism evidence="2 3">
    <name type="scientific">Gnathostoma spinigerum</name>
    <dbReference type="NCBI Taxonomy" id="75299"/>
    <lineage>
        <taxon>Eukaryota</taxon>
        <taxon>Metazoa</taxon>
        <taxon>Ecdysozoa</taxon>
        <taxon>Nematoda</taxon>
        <taxon>Chromadorea</taxon>
        <taxon>Rhabditida</taxon>
        <taxon>Spirurina</taxon>
        <taxon>Gnathostomatomorpha</taxon>
        <taxon>Gnathostomatoidea</taxon>
        <taxon>Gnathostomatidae</taxon>
        <taxon>Gnathostoma</taxon>
    </lineage>
</organism>
<evidence type="ECO:0000256" key="1">
    <source>
        <dbReference type="SAM" id="Phobius"/>
    </source>
</evidence>
<dbReference type="AlphaFoldDB" id="A0ABD6ENT0"/>
<keyword evidence="1" id="KW-0812">Transmembrane</keyword>
<keyword evidence="1" id="KW-0472">Membrane</keyword>
<evidence type="ECO:0008006" key="4">
    <source>
        <dbReference type="Google" id="ProtNLM"/>
    </source>
</evidence>
<reference evidence="2 3" key="1">
    <citation type="submission" date="2024-08" db="EMBL/GenBank/DDBJ databases">
        <title>Gnathostoma spinigerum genome.</title>
        <authorList>
            <person name="Gonzalez-Bertolin B."/>
            <person name="Monzon S."/>
            <person name="Zaballos A."/>
            <person name="Jimenez P."/>
            <person name="Dekumyoy P."/>
            <person name="Varona S."/>
            <person name="Cuesta I."/>
            <person name="Sumanam S."/>
            <person name="Adisakwattana P."/>
            <person name="Gasser R.B."/>
            <person name="Hernandez-Gonzalez A."/>
            <person name="Young N.D."/>
            <person name="Perteguer M.J."/>
        </authorList>
    </citation>
    <scope>NUCLEOTIDE SEQUENCE [LARGE SCALE GENOMIC DNA]</scope>
    <source>
        <strain evidence="2">AL3</strain>
        <tissue evidence="2">Liver</tissue>
    </source>
</reference>
<sequence length="183" mass="21022">MVSKKNKPHSKHSYPSKSLGKVETTLSLDPLCSYESVAASALLSNCREKVGVVYNYELFKSARVSGGFKLFIEKVNDEIFDIIVEDVLRKKKNYGGPSSIERVAKSLRYAWKQMSLSTRSQWEMEARIRIKEAIKRTPNNGEGRNTVEYKTCLFFFHCYISTLFLYYSALACSVRLIFFLDLL</sequence>
<feature type="transmembrane region" description="Helical" evidence="1">
    <location>
        <begin position="154"/>
        <end position="178"/>
    </location>
</feature>
<keyword evidence="3" id="KW-1185">Reference proteome</keyword>
<evidence type="ECO:0000313" key="3">
    <source>
        <dbReference type="Proteomes" id="UP001608902"/>
    </source>
</evidence>
<comment type="caution">
    <text evidence="2">The sequence shown here is derived from an EMBL/GenBank/DDBJ whole genome shotgun (WGS) entry which is preliminary data.</text>
</comment>
<name>A0ABD6ENT0_9BILA</name>
<proteinExistence type="predicted"/>
<evidence type="ECO:0000313" key="2">
    <source>
        <dbReference type="EMBL" id="MFH4979809.1"/>
    </source>
</evidence>
<accession>A0ABD6ENT0</accession>